<name>A0AAU9K5P4_9CILI</name>
<keyword evidence="4" id="KW-0106">Calcium</keyword>
<dbReference type="AlphaFoldDB" id="A0AAU9K5P4"/>
<dbReference type="Gene3D" id="1.10.238.10">
    <property type="entry name" value="EF-hand"/>
    <property type="match status" value="2"/>
</dbReference>
<dbReference type="InterPro" id="IPR002048">
    <property type="entry name" value="EF_hand_dom"/>
</dbReference>
<evidence type="ECO:0000256" key="5">
    <source>
        <dbReference type="ARBA" id="ARBA00022990"/>
    </source>
</evidence>
<proteinExistence type="predicted"/>
<dbReference type="InterPro" id="IPR050230">
    <property type="entry name" value="CALM/Myosin/TropC-like"/>
</dbReference>
<keyword evidence="2" id="KW-0479">Metal-binding</keyword>
<dbReference type="PANTHER" id="PTHR23048:SF0">
    <property type="entry name" value="CALMODULIN LIKE 3"/>
    <property type="match status" value="1"/>
</dbReference>
<comment type="caution">
    <text evidence="7">The sequence shown here is derived from an EMBL/GenBank/DDBJ whole genome shotgun (WGS) entry which is preliminary data.</text>
</comment>
<dbReference type="GO" id="GO:0016460">
    <property type="term" value="C:myosin II complex"/>
    <property type="evidence" value="ECO:0007669"/>
    <property type="project" value="TreeGrafter"/>
</dbReference>
<evidence type="ECO:0000313" key="8">
    <source>
        <dbReference type="Proteomes" id="UP001162131"/>
    </source>
</evidence>
<keyword evidence="3" id="KW-0677">Repeat</keyword>
<evidence type="ECO:0000259" key="6">
    <source>
        <dbReference type="PROSITE" id="PS50222"/>
    </source>
</evidence>
<dbReference type="GO" id="GO:0005509">
    <property type="term" value="F:calcium ion binding"/>
    <property type="evidence" value="ECO:0007669"/>
    <property type="project" value="InterPro"/>
</dbReference>
<sequence>MVEKFSEDEIENYRKIFQSMDKDASGNISSKELSFALRKVGVSVNSEQIDDIMKDVDVDSDGNLQFEEFLQIAAKSTKDVDAEEELKEIFMIFDRENTGFIAPGQIKHVMKSLGQPMNDEELYEIMGEGDRDQDGLLSFEEFTALMLAKEAPKQQT</sequence>
<dbReference type="FunFam" id="1.10.238.10:FF:000001">
    <property type="entry name" value="Calmodulin 1"/>
    <property type="match status" value="1"/>
</dbReference>
<dbReference type="EMBL" id="CAJZBQ010000052">
    <property type="protein sequence ID" value="CAG9330943.1"/>
    <property type="molecule type" value="Genomic_DNA"/>
</dbReference>
<gene>
    <name evidence="7" type="ORF">BSTOLATCC_MIC52352</name>
</gene>
<dbReference type="CDD" id="cd00051">
    <property type="entry name" value="EFh"/>
    <property type="match status" value="2"/>
</dbReference>
<dbReference type="PANTHER" id="PTHR23048">
    <property type="entry name" value="MYOSIN LIGHT CHAIN 1, 3"/>
    <property type="match status" value="1"/>
</dbReference>
<evidence type="ECO:0000256" key="1">
    <source>
        <dbReference type="ARBA" id="ARBA00020786"/>
    </source>
</evidence>
<dbReference type="Pfam" id="PF13499">
    <property type="entry name" value="EF-hand_7"/>
    <property type="match status" value="2"/>
</dbReference>
<keyword evidence="8" id="KW-1185">Reference proteome</keyword>
<feature type="domain" description="EF-hand" evidence="6">
    <location>
        <begin position="8"/>
        <end position="43"/>
    </location>
</feature>
<feature type="domain" description="EF-hand" evidence="6">
    <location>
        <begin position="81"/>
        <end position="116"/>
    </location>
</feature>
<reference evidence="7" key="1">
    <citation type="submission" date="2021-09" db="EMBL/GenBank/DDBJ databases">
        <authorList>
            <consortium name="AG Swart"/>
            <person name="Singh M."/>
            <person name="Singh A."/>
            <person name="Seah K."/>
            <person name="Emmerich C."/>
        </authorList>
    </citation>
    <scope>NUCLEOTIDE SEQUENCE</scope>
    <source>
        <strain evidence="7">ATCC30299</strain>
    </source>
</reference>
<evidence type="ECO:0000256" key="4">
    <source>
        <dbReference type="ARBA" id="ARBA00022837"/>
    </source>
</evidence>
<evidence type="ECO:0000313" key="7">
    <source>
        <dbReference type="EMBL" id="CAG9330943.1"/>
    </source>
</evidence>
<protein>
    <recommendedName>
        <fullName evidence="1">Calmodulin</fullName>
    </recommendedName>
</protein>
<dbReference type="PROSITE" id="PS50222">
    <property type="entry name" value="EF_HAND_2"/>
    <property type="match status" value="4"/>
</dbReference>
<dbReference type="Proteomes" id="UP001162131">
    <property type="component" value="Unassembled WGS sequence"/>
</dbReference>
<feature type="domain" description="EF-hand" evidence="6">
    <location>
        <begin position="44"/>
        <end position="79"/>
    </location>
</feature>
<dbReference type="PROSITE" id="PS00018">
    <property type="entry name" value="EF_HAND_1"/>
    <property type="match status" value="3"/>
</dbReference>
<dbReference type="InterPro" id="IPR018247">
    <property type="entry name" value="EF_Hand_1_Ca_BS"/>
</dbReference>
<organism evidence="7 8">
    <name type="scientific">Blepharisma stoltei</name>
    <dbReference type="NCBI Taxonomy" id="1481888"/>
    <lineage>
        <taxon>Eukaryota</taxon>
        <taxon>Sar</taxon>
        <taxon>Alveolata</taxon>
        <taxon>Ciliophora</taxon>
        <taxon>Postciliodesmatophora</taxon>
        <taxon>Heterotrichea</taxon>
        <taxon>Heterotrichida</taxon>
        <taxon>Blepharismidae</taxon>
        <taxon>Blepharisma</taxon>
    </lineage>
</organism>
<accession>A0AAU9K5P4</accession>
<evidence type="ECO:0000256" key="3">
    <source>
        <dbReference type="ARBA" id="ARBA00022737"/>
    </source>
</evidence>
<dbReference type="SMART" id="SM00054">
    <property type="entry name" value="EFh"/>
    <property type="match status" value="4"/>
</dbReference>
<dbReference type="SUPFAM" id="SSF47473">
    <property type="entry name" value="EF-hand"/>
    <property type="match status" value="1"/>
</dbReference>
<dbReference type="InterPro" id="IPR011992">
    <property type="entry name" value="EF-hand-dom_pair"/>
</dbReference>
<keyword evidence="5" id="KW-0007">Acetylation</keyword>
<feature type="domain" description="EF-hand" evidence="6">
    <location>
        <begin position="117"/>
        <end position="152"/>
    </location>
</feature>
<evidence type="ECO:0000256" key="2">
    <source>
        <dbReference type="ARBA" id="ARBA00022723"/>
    </source>
</evidence>